<protein>
    <submittedName>
        <fullName evidence="3">Response regulator</fullName>
    </submittedName>
</protein>
<comment type="caution">
    <text evidence="3">The sequence shown here is derived from an EMBL/GenBank/DDBJ whole genome shotgun (WGS) entry which is preliminary data.</text>
</comment>
<dbReference type="InterPro" id="IPR001789">
    <property type="entry name" value="Sig_transdc_resp-reg_receiver"/>
</dbReference>
<reference evidence="3 4" key="1">
    <citation type="submission" date="2018-11" db="EMBL/GenBank/DDBJ databases">
        <title>Draft genome analysis of Rheinheimera mesophila isolated from an industrial waste site.</title>
        <authorList>
            <person name="Yu Q."/>
            <person name="Qi Y."/>
            <person name="Zhang H."/>
            <person name="Lu Y."/>
            <person name="Pu J."/>
        </authorList>
    </citation>
    <scope>NUCLEOTIDE SEQUENCE [LARGE SCALE GENOMIC DNA]</scope>
    <source>
        <strain evidence="3 4">IITR13</strain>
    </source>
</reference>
<evidence type="ECO:0000256" key="1">
    <source>
        <dbReference type="PROSITE-ProRule" id="PRU00169"/>
    </source>
</evidence>
<proteinExistence type="predicted"/>
<dbReference type="RefSeq" id="WP_046518247.1">
    <property type="nucleotide sequence ID" value="NZ_LAVS01000001.1"/>
</dbReference>
<dbReference type="Pfam" id="PF00072">
    <property type="entry name" value="Response_reg"/>
    <property type="match status" value="2"/>
</dbReference>
<feature type="domain" description="Response regulatory" evidence="2">
    <location>
        <begin position="10"/>
        <end position="127"/>
    </location>
</feature>
<evidence type="ECO:0000313" key="4">
    <source>
        <dbReference type="Proteomes" id="UP000276260"/>
    </source>
</evidence>
<dbReference type="EMBL" id="RRCF01000001">
    <property type="protein sequence ID" value="RRJ23576.1"/>
    <property type="molecule type" value="Genomic_DNA"/>
</dbReference>
<dbReference type="AlphaFoldDB" id="A0A3P3QQP1"/>
<keyword evidence="4" id="KW-1185">Reference proteome</keyword>
<accession>A0A3P3QQP1</accession>
<dbReference type="OrthoDB" id="9800897at2"/>
<comment type="caution">
    <text evidence="1">Lacks conserved residue(s) required for the propagation of feature annotation.</text>
</comment>
<name>A0A3P3QQP1_9GAMM</name>
<evidence type="ECO:0000313" key="3">
    <source>
        <dbReference type="EMBL" id="RRJ23576.1"/>
    </source>
</evidence>
<dbReference type="Gene3D" id="3.40.50.2300">
    <property type="match status" value="2"/>
</dbReference>
<dbReference type="SUPFAM" id="SSF52172">
    <property type="entry name" value="CheY-like"/>
    <property type="match status" value="2"/>
</dbReference>
<dbReference type="PANTHER" id="PTHR43228">
    <property type="entry name" value="TWO-COMPONENT RESPONSE REGULATOR"/>
    <property type="match status" value="1"/>
</dbReference>
<dbReference type="InterPro" id="IPR052048">
    <property type="entry name" value="ST_Response_Regulator"/>
</dbReference>
<dbReference type="PROSITE" id="PS50110">
    <property type="entry name" value="RESPONSE_REGULATORY"/>
    <property type="match status" value="2"/>
</dbReference>
<keyword evidence="1" id="KW-0597">Phosphoprotein</keyword>
<dbReference type="SMART" id="SM00448">
    <property type="entry name" value="REC"/>
    <property type="match status" value="2"/>
</dbReference>
<dbReference type="InterPro" id="IPR011006">
    <property type="entry name" value="CheY-like_superfamily"/>
</dbReference>
<dbReference type="GO" id="GO:0000160">
    <property type="term" value="P:phosphorelay signal transduction system"/>
    <property type="evidence" value="ECO:0007669"/>
    <property type="project" value="InterPro"/>
</dbReference>
<gene>
    <name evidence="3" type="ORF">EIK76_05810</name>
</gene>
<evidence type="ECO:0000259" key="2">
    <source>
        <dbReference type="PROSITE" id="PS50110"/>
    </source>
</evidence>
<sequence length="265" mass="29345">MQQLSPADLAVLLIEPSDVQRKMIIKQLTEEGVSQISTADSIASAMLQLKQHKADLVISSLYFEQGTSLELLAKLKNDSDLADVPFVLISSETKKAQLEQFKQSGVVAILPKPFNSVQLGKALNAAIDLLSPAELELNLFDVHDVRVLVVDDSRLARNHIKRVLQNLGVQHLTEAEDGQQAITLLQNTMFDLVVTDFNMPEVNGQELTHYIREHSQQSHIPVLMVTSEANESHLANIAQSGVNALCDKPFEPETVRALLSRIMEH</sequence>
<dbReference type="Proteomes" id="UP000276260">
    <property type="component" value="Unassembled WGS sequence"/>
</dbReference>
<feature type="modified residue" description="4-aspartylphosphate" evidence="1">
    <location>
        <position position="196"/>
    </location>
</feature>
<feature type="domain" description="Response regulatory" evidence="2">
    <location>
        <begin position="146"/>
        <end position="263"/>
    </location>
</feature>
<organism evidence="3 4">
    <name type="scientific">Rheinheimera mesophila</name>
    <dbReference type="NCBI Taxonomy" id="1547515"/>
    <lineage>
        <taxon>Bacteria</taxon>
        <taxon>Pseudomonadati</taxon>
        <taxon>Pseudomonadota</taxon>
        <taxon>Gammaproteobacteria</taxon>
        <taxon>Chromatiales</taxon>
        <taxon>Chromatiaceae</taxon>
        <taxon>Rheinheimera</taxon>
    </lineage>
</organism>
<dbReference type="PANTHER" id="PTHR43228:SF1">
    <property type="entry name" value="TWO-COMPONENT RESPONSE REGULATOR ARR22"/>
    <property type="match status" value="1"/>
</dbReference>